<keyword evidence="5 9" id="KW-0812">Transmembrane</keyword>
<name>A0A1H5USK2_9RHOB</name>
<dbReference type="InterPro" id="IPR007387">
    <property type="entry name" value="TRAP_DctQ"/>
</dbReference>
<evidence type="ECO:0000313" key="12">
    <source>
        <dbReference type="Proteomes" id="UP000236742"/>
    </source>
</evidence>
<evidence type="ECO:0000256" key="8">
    <source>
        <dbReference type="ARBA" id="ARBA00038436"/>
    </source>
</evidence>
<dbReference type="PANTHER" id="PTHR35011:SF11">
    <property type="entry name" value="TRAP TRANSPORTER SMALL PERMEASE PROTEIN"/>
    <property type="match status" value="1"/>
</dbReference>
<dbReference type="PANTHER" id="PTHR35011">
    <property type="entry name" value="2,3-DIKETO-L-GULONATE TRAP TRANSPORTER SMALL PERMEASE PROTEIN YIAM"/>
    <property type="match status" value="1"/>
</dbReference>
<dbReference type="GO" id="GO:0022857">
    <property type="term" value="F:transmembrane transporter activity"/>
    <property type="evidence" value="ECO:0007669"/>
    <property type="project" value="UniProtKB-UniRule"/>
</dbReference>
<evidence type="ECO:0000256" key="1">
    <source>
        <dbReference type="ARBA" id="ARBA00004429"/>
    </source>
</evidence>
<evidence type="ECO:0000256" key="7">
    <source>
        <dbReference type="ARBA" id="ARBA00023136"/>
    </source>
</evidence>
<evidence type="ECO:0000256" key="6">
    <source>
        <dbReference type="ARBA" id="ARBA00022989"/>
    </source>
</evidence>
<evidence type="ECO:0000256" key="9">
    <source>
        <dbReference type="RuleBase" id="RU369079"/>
    </source>
</evidence>
<keyword evidence="4 9" id="KW-0997">Cell inner membrane</keyword>
<comment type="function">
    <text evidence="9">Part of the tripartite ATP-independent periplasmic (TRAP) transport system.</text>
</comment>
<comment type="subunit">
    <text evidence="9">The complex comprises the extracytoplasmic solute receptor protein and the two transmembrane proteins.</text>
</comment>
<evidence type="ECO:0000256" key="5">
    <source>
        <dbReference type="ARBA" id="ARBA00022692"/>
    </source>
</evidence>
<accession>A0A1H5USK2</accession>
<keyword evidence="2 9" id="KW-0813">Transport</keyword>
<proteinExistence type="inferred from homology"/>
<keyword evidence="12" id="KW-1185">Reference proteome</keyword>
<evidence type="ECO:0000259" key="10">
    <source>
        <dbReference type="Pfam" id="PF04290"/>
    </source>
</evidence>
<dbReference type="InterPro" id="IPR055348">
    <property type="entry name" value="DctQ"/>
</dbReference>
<keyword evidence="6 9" id="KW-1133">Transmembrane helix</keyword>
<dbReference type="AlphaFoldDB" id="A0A1H5USK2"/>
<feature type="domain" description="Tripartite ATP-independent periplasmic transporters DctQ component" evidence="10">
    <location>
        <begin position="40"/>
        <end position="167"/>
    </location>
</feature>
<protein>
    <recommendedName>
        <fullName evidence="9">TRAP transporter small permease protein</fullName>
    </recommendedName>
</protein>
<feature type="transmembrane region" description="Helical" evidence="9">
    <location>
        <begin position="59"/>
        <end position="80"/>
    </location>
</feature>
<evidence type="ECO:0000256" key="3">
    <source>
        <dbReference type="ARBA" id="ARBA00022475"/>
    </source>
</evidence>
<feature type="transmembrane region" description="Helical" evidence="9">
    <location>
        <begin position="143"/>
        <end position="164"/>
    </location>
</feature>
<sequence>MTDREFVAERPSFLDLLDRVLDGIADLCRVLTGVALVVLTVIFGWLVFGRYVLNATPAWVEQVSLLLVMTIAFLGAAVGVHDNTHLAVMAFRNIVPGRARAFLVALTDLFLAGFGLLMLIFGAKLTLFKWGSEIPLIHLPEGLRSLPLTVGGGLIALFSLGHLLRLAMGRDQRTDFTE</sequence>
<evidence type="ECO:0000256" key="2">
    <source>
        <dbReference type="ARBA" id="ARBA00022448"/>
    </source>
</evidence>
<evidence type="ECO:0000313" key="11">
    <source>
        <dbReference type="EMBL" id="SEF77411.1"/>
    </source>
</evidence>
<reference evidence="11 12" key="1">
    <citation type="submission" date="2016-10" db="EMBL/GenBank/DDBJ databases">
        <authorList>
            <person name="de Groot N.N."/>
        </authorList>
    </citation>
    <scope>NUCLEOTIDE SEQUENCE [LARGE SCALE GENOMIC DNA]</scope>
    <source>
        <strain evidence="11 12">DSM 23413</strain>
    </source>
</reference>
<dbReference type="GO" id="GO:0015740">
    <property type="term" value="P:C4-dicarboxylate transport"/>
    <property type="evidence" value="ECO:0007669"/>
    <property type="project" value="TreeGrafter"/>
</dbReference>
<dbReference type="GO" id="GO:0005886">
    <property type="term" value="C:plasma membrane"/>
    <property type="evidence" value="ECO:0007669"/>
    <property type="project" value="UniProtKB-SubCell"/>
</dbReference>
<dbReference type="RefSeq" id="WP_104007429.1">
    <property type="nucleotide sequence ID" value="NZ_FNVD01000004.1"/>
</dbReference>
<dbReference type="EMBL" id="FNVD01000004">
    <property type="protein sequence ID" value="SEF77411.1"/>
    <property type="molecule type" value="Genomic_DNA"/>
</dbReference>
<keyword evidence="7 9" id="KW-0472">Membrane</keyword>
<organism evidence="11 12">
    <name type="scientific">Jhaorihella thermophila</name>
    <dbReference type="NCBI Taxonomy" id="488547"/>
    <lineage>
        <taxon>Bacteria</taxon>
        <taxon>Pseudomonadati</taxon>
        <taxon>Pseudomonadota</taxon>
        <taxon>Alphaproteobacteria</taxon>
        <taxon>Rhodobacterales</taxon>
        <taxon>Paracoccaceae</taxon>
        <taxon>Jhaorihella</taxon>
    </lineage>
</organism>
<dbReference type="Pfam" id="PF04290">
    <property type="entry name" value="DctQ"/>
    <property type="match status" value="1"/>
</dbReference>
<evidence type="ECO:0000256" key="4">
    <source>
        <dbReference type="ARBA" id="ARBA00022519"/>
    </source>
</evidence>
<gene>
    <name evidence="11" type="ORF">SAMN05421751_104221</name>
</gene>
<dbReference type="Proteomes" id="UP000236742">
    <property type="component" value="Unassembled WGS sequence"/>
</dbReference>
<feature type="transmembrane region" description="Helical" evidence="9">
    <location>
        <begin position="101"/>
        <end position="123"/>
    </location>
</feature>
<dbReference type="OrthoDB" id="4964541at2"/>
<comment type="similarity">
    <text evidence="8 9">Belongs to the TRAP transporter small permease family.</text>
</comment>
<feature type="transmembrane region" description="Helical" evidence="9">
    <location>
        <begin position="27"/>
        <end position="47"/>
    </location>
</feature>
<keyword evidence="3" id="KW-1003">Cell membrane</keyword>
<comment type="subcellular location">
    <subcellularLocation>
        <location evidence="1 9">Cell inner membrane</location>
        <topology evidence="1 9">Multi-pass membrane protein</topology>
    </subcellularLocation>
</comment>